<dbReference type="AlphaFoldDB" id="A0A6I8MZN4"/>
<keyword evidence="8" id="KW-0812">Transmembrane</keyword>
<dbReference type="PANTHER" id="PTHR16399">
    <property type="entry name" value="GASDERMIN"/>
    <property type="match status" value="1"/>
</dbReference>
<protein>
    <recommendedName>
        <fullName evidence="16">Gasdermin A</fullName>
    </recommendedName>
</protein>
<dbReference type="GO" id="GO:0001786">
    <property type="term" value="F:phosphatidylserine binding"/>
    <property type="evidence" value="ECO:0000318"/>
    <property type="project" value="GO_Central"/>
</dbReference>
<dbReference type="GO" id="GO:0070269">
    <property type="term" value="P:pyroptotic inflammatory response"/>
    <property type="evidence" value="ECO:0000318"/>
    <property type="project" value="GO_Central"/>
</dbReference>
<dbReference type="Proteomes" id="UP000002279">
    <property type="component" value="Chromosome 4"/>
</dbReference>
<dbReference type="InParanoid" id="A0A6I8MZN4"/>
<reference evidence="14" key="2">
    <citation type="submission" date="2025-08" db="UniProtKB">
        <authorList>
            <consortium name="Ensembl"/>
        </authorList>
    </citation>
    <scope>IDENTIFICATION</scope>
    <source>
        <strain evidence="14">Glennie</strain>
    </source>
</reference>
<keyword evidence="6" id="KW-0963">Cytoplasm</keyword>
<keyword evidence="7" id="KW-1210">Necrosis</keyword>
<evidence type="ECO:0000256" key="11">
    <source>
        <dbReference type="ARBA" id="ARBA00023288"/>
    </source>
</evidence>
<evidence type="ECO:0000256" key="4">
    <source>
        <dbReference type="ARBA" id="ARBA00022452"/>
    </source>
</evidence>
<dbReference type="OMA" id="FNQMEET"/>
<evidence type="ECO:0000313" key="15">
    <source>
        <dbReference type="Proteomes" id="UP000002279"/>
    </source>
</evidence>
<keyword evidence="10" id="KW-0564">Palmitate</keyword>
<evidence type="ECO:0000256" key="3">
    <source>
        <dbReference type="ARBA" id="ARBA00009279"/>
    </source>
</evidence>
<evidence type="ECO:0000313" key="14">
    <source>
        <dbReference type="Ensembl" id="ENSOANP00000034243.1"/>
    </source>
</evidence>
<organism evidence="14 15">
    <name type="scientific">Ornithorhynchus anatinus</name>
    <name type="common">Duckbill platypus</name>
    <dbReference type="NCBI Taxonomy" id="9258"/>
    <lineage>
        <taxon>Eukaryota</taxon>
        <taxon>Metazoa</taxon>
        <taxon>Chordata</taxon>
        <taxon>Craniata</taxon>
        <taxon>Vertebrata</taxon>
        <taxon>Euteleostomi</taxon>
        <taxon>Mammalia</taxon>
        <taxon>Monotremata</taxon>
        <taxon>Ornithorhynchidae</taxon>
        <taxon>Ornithorhynchus</taxon>
    </lineage>
</organism>
<dbReference type="GeneTree" id="ENSGT00950000183140"/>
<dbReference type="Bgee" id="ENSOANG00000044733">
    <property type="expression patterns" value="Expressed in fibroblast and 8 other cell types or tissues"/>
</dbReference>
<dbReference type="GO" id="GO:0070273">
    <property type="term" value="F:phosphatidylinositol-4-phosphate binding"/>
    <property type="evidence" value="ECO:0000318"/>
    <property type="project" value="GO_Central"/>
</dbReference>
<dbReference type="Pfam" id="PF17708">
    <property type="entry name" value="Gasdermin_C"/>
    <property type="match status" value="1"/>
</dbReference>
<evidence type="ECO:0000256" key="10">
    <source>
        <dbReference type="ARBA" id="ARBA00023139"/>
    </source>
</evidence>
<dbReference type="GO" id="GO:0005886">
    <property type="term" value="C:plasma membrane"/>
    <property type="evidence" value="ECO:0007669"/>
    <property type="project" value="UniProtKB-SubCell"/>
</dbReference>
<evidence type="ECO:0000256" key="8">
    <source>
        <dbReference type="ARBA" id="ARBA00022692"/>
    </source>
</evidence>
<dbReference type="GO" id="GO:0042742">
    <property type="term" value="P:defense response to bacterium"/>
    <property type="evidence" value="ECO:0000318"/>
    <property type="project" value="GO_Central"/>
</dbReference>
<reference evidence="14 15" key="1">
    <citation type="journal article" date="2008" name="Nature">
        <title>Genome analysis of the platypus reveals unique signatures of evolution.</title>
        <authorList>
            <person name="Warren W.C."/>
            <person name="Hillier L.W."/>
            <person name="Marshall Graves J.A."/>
            <person name="Birney E."/>
            <person name="Ponting C.P."/>
            <person name="Grutzner F."/>
            <person name="Belov K."/>
            <person name="Miller W."/>
            <person name="Clarke L."/>
            <person name="Chinwalla A.T."/>
            <person name="Yang S.P."/>
            <person name="Heger A."/>
            <person name="Locke D.P."/>
            <person name="Miethke P."/>
            <person name="Waters P.D."/>
            <person name="Veyrunes F."/>
            <person name="Fulton L."/>
            <person name="Fulton B."/>
            <person name="Graves T."/>
            <person name="Wallis J."/>
            <person name="Puente X.S."/>
            <person name="Lopez-Otin C."/>
            <person name="Ordonez G.R."/>
            <person name="Eichler E.E."/>
            <person name="Chen L."/>
            <person name="Cheng Z."/>
            <person name="Deakin J.E."/>
            <person name="Alsop A."/>
            <person name="Thompson K."/>
            <person name="Kirby P."/>
            <person name="Papenfuss A.T."/>
            <person name="Wakefield M.J."/>
            <person name="Olender T."/>
            <person name="Lancet D."/>
            <person name="Huttley G.A."/>
            <person name="Smit A.F."/>
            <person name="Pask A."/>
            <person name="Temple-Smith P."/>
            <person name="Batzer M.A."/>
            <person name="Walker J.A."/>
            <person name="Konkel M.K."/>
            <person name="Harris R.S."/>
            <person name="Whittington C.M."/>
            <person name="Wong E.S."/>
            <person name="Gemmell N.J."/>
            <person name="Buschiazzo E."/>
            <person name="Vargas Jentzsch I.M."/>
            <person name="Merkel A."/>
            <person name="Schmitz J."/>
            <person name="Zemann A."/>
            <person name="Churakov G."/>
            <person name="Kriegs J.O."/>
            <person name="Brosius J."/>
            <person name="Murchison E.P."/>
            <person name="Sachidanandam R."/>
            <person name="Smith C."/>
            <person name="Hannon G.J."/>
            <person name="Tsend-Ayush E."/>
            <person name="McMillan D."/>
            <person name="Attenborough R."/>
            <person name="Rens W."/>
            <person name="Ferguson-Smith M."/>
            <person name="Lefevre C.M."/>
            <person name="Sharp J.A."/>
            <person name="Nicholas K.R."/>
            <person name="Ray D.A."/>
            <person name="Kube M."/>
            <person name="Reinhardt R."/>
            <person name="Pringle T.H."/>
            <person name="Taylor J."/>
            <person name="Jones R.C."/>
            <person name="Nixon B."/>
            <person name="Dacheux J.L."/>
            <person name="Niwa H."/>
            <person name="Sekita Y."/>
            <person name="Huang X."/>
            <person name="Stark A."/>
            <person name="Kheradpour P."/>
            <person name="Kellis M."/>
            <person name="Flicek P."/>
            <person name="Chen Y."/>
            <person name="Webber C."/>
            <person name="Hardison R."/>
            <person name="Nelson J."/>
            <person name="Hallsworth-Pepin K."/>
            <person name="Delehaunty K."/>
            <person name="Markovic C."/>
            <person name="Minx P."/>
            <person name="Feng Y."/>
            <person name="Kremitzki C."/>
            <person name="Mitreva M."/>
            <person name="Glasscock J."/>
            <person name="Wylie T."/>
            <person name="Wohldmann P."/>
            <person name="Thiru P."/>
            <person name="Nhan M.N."/>
            <person name="Pohl C.S."/>
            <person name="Smith S.M."/>
            <person name="Hou S."/>
            <person name="Nefedov M."/>
            <person name="de Jong P.J."/>
            <person name="Renfree M.B."/>
            <person name="Mardis E.R."/>
            <person name="Wilson R.K."/>
        </authorList>
    </citation>
    <scope>NUCLEOTIDE SEQUENCE [LARGE SCALE GENOMIC DNA]</scope>
    <source>
        <strain evidence="14 15">Glennie</strain>
    </source>
</reference>
<dbReference type="InterPro" id="IPR007677">
    <property type="entry name" value="Gasdermin"/>
</dbReference>
<dbReference type="PANTHER" id="PTHR16399:SF18">
    <property type="entry name" value="GASDERMIN-A"/>
    <property type="match status" value="1"/>
</dbReference>
<evidence type="ECO:0000256" key="1">
    <source>
        <dbReference type="ARBA" id="ARBA00004496"/>
    </source>
</evidence>
<keyword evidence="4" id="KW-1134">Transmembrane beta strand</keyword>
<dbReference type="GO" id="GO:0005546">
    <property type="term" value="F:phosphatidylinositol-4,5-bisphosphate binding"/>
    <property type="evidence" value="ECO:0000318"/>
    <property type="project" value="GO_Central"/>
</dbReference>
<reference evidence="14" key="3">
    <citation type="submission" date="2025-09" db="UniProtKB">
        <authorList>
            <consortium name="Ensembl"/>
        </authorList>
    </citation>
    <scope>IDENTIFICATION</scope>
    <source>
        <strain evidence="14">Glennie</strain>
    </source>
</reference>
<evidence type="ECO:0008006" key="16">
    <source>
        <dbReference type="Google" id="ProtNLM"/>
    </source>
</evidence>
<keyword evidence="11" id="KW-0449">Lipoprotein</keyword>
<evidence type="ECO:0000256" key="2">
    <source>
        <dbReference type="ARBA" id="ARBA00004651"/>
    </source>
</evidence>
<evidence type="ECO:0000256" key="5">
    <source>
        <dbReference type="ARBA" id="ARBA00022475"/>
    </source>
</evidence>
<sequence>MAPIFAQLTKNVAKKINSEGELLPLLSMNNSKRFRPLCLVRKKRKGTLFFGARFRPTNLSLLDVLDSDLPAPELKREDKFGFQDRVDGRLKGKVDLRDSLLSVQVSGEIKRVQNYSLEVQIVLISPEDLDKMQKERKLKKNEPEELKELRRLGENLFVVTKVVETLEEANLSSERQAEGGCLLKLLSIHMKALHNHQEVVNIGKGCTLAFGLGHLIFRDKWSLEEDPFVKDLAMAKDAKGFEGLRQEVRQEKQYLIYLDRQLKETILQAVQDLLGQREEMQKVEDALEDAMDGKATQKLEGPGNILLTILKEDSDHVVPELTGTVLYLLGALLVLSDTQQHLLKLALEKKLLPQQLKLVESILEQTFPMSQEGHFFLTPGPEDEERSFTTALLEQYGLELSGPNSQFLWKPDALASLSALYGALSLLDRRN</sequence>
<feature type="domain" description="Gasdermin PUB" evidence="13">
    <location>
        <begin position="241"/>
        <end position="405"/>
    </location>
</feature>
<keyword evidence="9" id="KW-0472">Membrane</keyword>
<dbReference type="Pfam" id="PF04598">
    <property type="entry name" value="Gasdermin"/>
    <property type="match status" value="1"/>
</dbReference>
<name>A0A6I8MZN4_ORNAN</name>
<evidence type="ECO:0000256" key="9">
    <source>
        <dbReference type="ARBA" id="ARBA00023136"/>
    </source>
</evidence>
<dbReference type="InterPro" id="IPR041263">
    <property type="entry name" value="Gasdermin_PUB"/>
</dbReference>
<dbReference type="GO" id="GO:0005737">
    <property type="term" value="C:cytoplasm"/>
    <property type="evidence" value="ECO:0007669"/>
    <property type="project" value="UniProtKB-SubCell"/>
</dbReference>
<dbReference type="Ensembl" id="ENSOANT00000053563.1">
    <property type="protein sequence ID" value="ENSOANP00000034243.1"/>
    <property type="gene ID" value="ENSOANG00000044733.1"/>
</dbReference>
<evidence type="ECO:0000259" key="13">
    <source>
        <dbReference type="Pfam" id="PF17708"/>
    </source>
</evidence>
<keyword evidence="5" id="KW-1003">Cell membrane</keyword>
<accession>A0A6I8MZN4</accession>
<proteinExistence type="inferred from homology"/>
<keyword evidence="15" id="KW-1185">Reference proteome</keyword>
<dbReference type="GO" id="GO:0012501">
    <property type="term" value="P:programmed cell death"/>
    <property type="evidence" value="ECO:0007669"/>
    <property type="project" value="UniProtKB-KW"/>
</dbReference>
<comment type="similarity">
    <text evidence="3">Belongs to the gasdermin family.</text>
</comment>
<gene>
    <name evidence="14" type="primary">GSDMD</name>
</gene>
<feature type="domain" description="Gasdermin pore forming" evidence="12">
    <location>
        <begin position="5"/>
        <end position="220"/>
    </location>
</feature>
<evidence type="ECO:0000256" key="6">
    <source>
        <dbReference type="ARBA" id="ARBA00022490"/>
    </source>
</evidence>
<dbReference type="InterPro" id="IPR040460">
    <property type="entry name" value="Gasdermin_pore"/>
</dbReference>
<evidence type="ECO:0000259" key="12">
    <source>
        <dbReference type="Pfam" id="PF04598"/>
    </source>
</evidence>
<evidence type="ECO:0000256" key="7">
    <source>
        <dbReference type="ARBA" id="ARBA00022590"/>
    </source>
</evidence>
<comment type="subcellular location">
    <subcellularLocation>
        <location evidence="2">Cell membrane</location>
        <topology evidence="2">Multi-pass membrane protein</topology>
    </subcellularLocation>
    <subcellularLocation>
        <location evidence="1">Cytoplasm</location>
    </subcellularLocation>
</comment>